<comment type="caution">
    <text evidence="3">The sequence shown here is derived from an EMBL/GenBank/DDBJ whole genome shotgun (WGS) entry which is preliminary data.</text>
</comment>
<proteinExistence type="predicted"/>
<feature type="domain" description="Putative sensor" evidence="2">
    <location>
        <begin position="55"/>
        <end position="248"/>
    </location>
</feature>
<sequence length="251" mass="27733">MSSHETEGTEMTEMTASTLHSAHSADTFHTRPPAARRPSFWLAPFAPATYREIGYTLTSLPTAVFGFSVMITLFCTGAGLTVTVLGLPVLALMLTTARGLGAFERGRARTLLDTDVPGPRPVSPTRTGIWGAITARLADAAGWKAALYQVIMFPWAVLSFCLSVTFLLTGWVYALYPLYHWVFARFTPWPGYRVFDYTDSSGVQHDYYITRPWQITGISLVGLILVFLTPQIVRGLTNVHRLAIRGLLSTR</sequence>
<feature type="transmembrane region" description="Helical" evidence="1">
    <location>
        <begin position="64"/>
        <end position="97"/>
    </location>
</feature>
<dbReference type="InterPro" id="IPR025828">
    <property type="entry name" value="Put_sensor_dom"/>
</dbReference>
<feature type="transmembrane region" description="Helical" evidence="1">
    <location>
        <begin position="153"/>
        <end position="176"/>
    </location>
</feature>
<evidence type="ECO:0000313" key="4">
    <source>
        <dbReference type="Proteomes" id="UP001206483"/>
    </source>
</evidence>
<dbReference type="Proteomes" id="UP001206483">
    <property type="component" value="Unassembled WGS sequence"/>
</dbReference>
<keyword evidence="4" id="KW-1185">Reference proteome</keyword>
<keyword evidence="1" id="KW-0812">Transmembrane</keyword>
<evidence type="ECO:0000256" key="1">
    <source>
        <dbReference type="SAM" id="Phobius"/>
    </source>
</evidence>
<keyword evidence="1" id="KW-0472">Membrane</keyword>
<protein>
    <recommendedName>
        <fullName evidence="2">Putative sensor domain-containing protein</fullName>
    </recommendedName>
</protein>
<keyword evidence="1" id="KW-1133">Transmembrane helix</keyword>
<evidence type="ECO:0000259" key="2">
    <source>
        <dbReference type="Pfam" id="PF13796"/>
    </source>
</evidence>
<dbReference type="RefSeq" id="WP_253792708.1">
    <property type="nucleotide sequence ID" value="NZ_BAAAUB010000039.1"/>
</dbReference>
<reference evidence="3 4" key="1">
    <citation type="submission" date="2022-06" db="EMBL/GenBank/DDBJ databases">
        <title>Sequencing the genomes of 1000 actinobacteria strains.</title>
        <authorList>
            <person name="Klenk H.-P."/>
        </authorList>
    </citation>
    <scope>NUCLEOTIDE SEQUENCE [LARGE SCALE GENOMIC DNA]</scope>
    <source>
        <strain evidence="3 4">DSM 41656</strain>
    </source>
</reference>
<feature type="transmembrane region" description="Helical" evidence="1">
    <location>
        <begin position="213"/>
        <end position="233"/>
    </location>
</feature>
<organism evidence="3 4">
    <name type="scientific">Kitasatospora paracochleata</name>
    <dbReference type="NCBI Taxonomy" id="58354"/>
    <lineage>
        <taxon>Bacteria</taxon>
        <taxon>Bacillati</taxon>
        <taxon>Actinomycetota</taxon>
        <taxon>Actinomycetes</taxon>
        <taxon>Kitasatosporales</taxon>
        <taxon>Streptomycetaceae</taxon>
        <taxon>Kitasatospora</taxon>
    </lineage>
</organism>
<dbReference type="EMBL" id="JAMZDX010000001">
    <property type="protein sequence ID" value="MCP2306982.1"/>
    <property type="molecule type" value="Genomic_DNA"/>
</dbReference>
<name>A0ABT1IPC4_9ACTN</name>
<evidence type="ECO:0000313" key="3">
    <source>
        <dbReference type="EMBL" id="MCP2306982.1"/>
    </source>
</evidence>
<gene>
    <name evidence="3" type="ORF">FHR36_000074</name>
</gene>
<dbReference type="Pfam" id="PF13796">
    <property type="entry name" value="Sensor"/>
    <property type="match status" value="1"/>
</dbReference>
<accession>A0ABT1IPC4</accession>